<organism evidence="3 4">
    <name type="scientific">Sphingobacterium litopenaei</name>
    <dbReference type="NCBI Taxonomy" id="2763500"/>
    <lineage>
        <taxon>Bacteria</taxon>
        <taxon>Pseudomonadati</taxon>
        <taxon>Bacteroidota</taxon>
        <taxon>Sphingobacteriia</taxon>
        <taxon>Sphingobacteriales</taxon>
        <taxon>Sphingobacteriaceae</taxon>
        <taxon>Sphingobacterium</taxon>
    </lineage>
</organism>
<gene>
    <name evidence="3" type="ORF">H8B04_05915</name>
</gene>
<dbReference type="RefSeq" id="WP_223815291.1">
    <property type="nucleotide sequence ID" value="NZ_JACOIJ010000007.1"/>
</dbReference>
<evidence type="ECO:0000259" key="1">
    <source>
        <dbReference type="Pfam" id="PF14606"/>
    </source>
</evidence>
<dbReference type="Gene3D" id="2.60.120.260">
    <property type="entry name" value="Galactose-binding domain-like"/>
    <property type="match status" value="1"/>
</dbReference>
<dbReference type="Pfam" id="PF14606">
    <property type="entry name" value="Lipase_GDSL_3"/>
    <property type="match status" value="1"/>
</dbReference>
<sequence>MSVAIAQTKKYFNPLDQEAVQGRLQLLNTEKDYGRLPVDAKSKVREPVWYLGTNSAGLYVEFETNADTIQVRYKVKGVLNMPHMPSIGVSGVDLYSFDKVAKEWQWAFGQYSFKDTITYNFNNIGVNTNHTYRLYLPLYNSVEWLEIGVGNAKDFKFVKNNTKPIIVYGTSIAQGACATRPGLAWTNIVGRHFSNEIINLAFSGNGRFEKPLLDLINTEDAAAVILDCIPNLAITKDRSEVQLDSIIRSAVQSIRKLHTLVPIILAEHSSAYTPGFQNIHTMEEYGRSSKVIFATYKKLKKEGLQNLYFVSAKDFGLDIESTVDYAHPNDLGMMKIAKAYNEVLRTFLK</sequence>
<feature type="domain" description="SGNH hydrolase-type esterase N-terminal" evidence="2">
    <location>
        <begin position="10"/>
        <end position="153"/>
    </location>
</feature>
<feature type="domain" description="SGNH hydrolase-type esterase" evidence="1">
    <location>
        <begin position="162"/>
        <end position="345"/>
    </location>
</feature>
<keyword evidence="4" id="KW-1185">Reference proteome</keyword>
<dbReference type="SUPFAM" id="SSF52266">
    <property type="entry name" value="SGNH hydrolase"/>
    <property type="match status" value="1"/>
</dbReference>
<dbReference type="InterPro" id="IPR032740">
    <property type="entry name" value="GxDLY"/>
</dbReference>
<dbReference type="GO" id="GO:0016787">
    <property type="term" value="F:hydrolase activity"/>
    <property type="evidence" value="ECO:0007669"/>
    <property type="project" value="UniProtKB-KW"/>
</dbReference>
<evidence type="ECO:0000313" key="4">
    <source>
        <dbReference type="Proteomes" id="UP000651271"/>
    </source>
</evidence>
<dbReference type="Gene3D" id="3.40.50.1110">
    <property type="entry name" value="SGNH hydrolase"/>
    <property type="match status" value="1"/>
</dbReference>
<comment type="caution">
    <text evidence="3">The sequence shown here is derived from an EMBL/GenBank/DDBJ whole genome shotgun (WGS) entry which is preliminary data.</text>
</comment>
<keyword evidence="3" id="KW-0378">Hydrolase</keyword>
<dbReference type="Pfam" id="PF14607">
    <property type="entry name" value="GxDLY"/>
    <property type="match status" value="1"/>
</dbReference>
<proteinExistence type="predicted"/>
<name>A0ABR7YCR7_9SPHI</name>
<dbReference type="InterPro" id="IPR013830">
    <property type="entry name" value="SGNH_hydro"/>
</dbReference>
<dbReference type="InterPro" id="IPR036514">
    <property type="entry name" value="SGNH_hydro_sf"/>
</dbReference>
<reference evidence="3 4" key="1">
    <citation type="submission" date="2020-08" db="EMBL/GenBank/DDBJ databases">
        <title>Sphingobacterium sp. DN04309 isolated from aquaculture water.</title>
        <authorList>
            <person name="Zhang M."/>
        </authorList>
    </citation>
    <scope>NUCLEOTIDE SEQUENCE [LARGE SCALE GENOMIC DNA]</scope>
    <source>
        <strain evidence="3 4">DN04309</strain>
    </source>
</reference>
<accession>A0ABR7YCR7</accession>
<dbReference type="Proteomes" id="UP000651271">
    <property type="component" value="Unassembled WGS sequence"/>
</dbReference>
<dbReference type="EMBL" id="JACOIJ010000007">
    <property type="protein sequence ID" value="MBD1429105.1"/>
    <property type="molecule type" value="Genomic_DNA"/>
</dbReference>
<evidence type="ECO:0000259" key="2">
    <source>
        <dbReference type="Pfam" id="PF14607"/>
    </source>
</evidence>
<evidence type="ECO:0000313" key="3">
    <source>
        <dbReference type="EMBL" id="MBD1429105.1"/>
    </source>
</evidence>
<protein>
    <submittedName>
        <fullName evidence="3">SGNH/GDSL hydrolase family protein</fullName>
    </submittedName>
</protein>